<dbReference type="Pfam" id="PF11563">
    <property type="entry name" value="Protoglobin"/>
    <property type="match status" value="1"/>
</dbReference>
<dbReference type="GO" id="GO:0007165">
    <property type="term" value="P:signal transduction"/>
    <property type="evidence" value="ECO:0007669"/>
    <property type="project" value="UniProtKB-KW"/>
</dbReference>
<dbReference type="SUPFAM" id="SSF46458">
    <property type="entry name" value="Globin-like"/>
    <property type="match status" value="1"/>
</dbReference>
<dbReference type="CDD" id="cd01068">
    <property type="entry name" value="globin_sensor"/>
    <property type="match status" value="1"/>
</dbReference>
<dbReference type="GO" id="GO:0019825">
    <property type="term" value="F:oxygen binding"/>
    <property type="evidence" value="ECO:0007669"/>
    <property type="project" value="InterPro"/>
</dbReference>
<evidence type="ECO:0000256" key="1">
    <source>
        <dbReference type="ARBA" id="ARBA00023224"/>
    </source>
</evidence>
<accession>A0A327YAZ1</accession>
<dbReference type="InterPro" id="IPR044398">
    <property type="entry name" value="Globin-sensor_dom"/>
</dbReference>
<organism evidence="5 6">
    <name type="scientific">Paranoxybacillus vitaminiphilus</name>
    <dbReference type="NCBI Taxonomy" id="581036"/>
    <lineage>
        <taxon>Bacteria</taxon>
        <taxon>Bacillati</taxon>
        <taxon>Bacillota</taxon>
        <taxon>Bacilli</taxon>
        <taxon>Bacillales</taxon>
        <taxon>Anoxybacillaceae</taxon>
        <taxon>Paranoxybacillus</taxon>
    </lineage>
</organism>
<dbReference type="Proteomes" id="UP000248555">
    <property type="component" value="Unassembled WGS sequence"/>
</dbReference>
<protein>
    <submittedName>
        <fullName evidence="5">Heme-based aerotactic transducer</fullName>
    </submittedName>
</protein>
<comment type="caution">
    <text evidence="5">The sequence shown here is derived from an EMBL/GenBank/DDBJ whole genome shotgun (WGS) entry which is preliminary data.</text>
</comment>
<dbReference type="EMBL" id="QLMH01000011">
    <property type="protein sequence ID" value="RAK18230.1"/>
    <property type="molecule type" value="Genomic_DNA"/>
</dbReference>
<evidence type="ECO:0000256" key="3">
    <source>
        <dbReference type="SAM" id="Coils"/>
    </source>
</evidence>
<evidence type="ECO:0000259" key="4">
    <source>
        <dbReference type="PROSITE" id="PS50111"/>
    </source>
</evidence>
<dbReference type="Gene3D" id="1.10.287.950">
    <property type="entry name" value="Methyl-accepting chemotaxis protein"/>
    <property type="match status" value="1"/>
</dbReference>
<sequence length="434" mass="49325">MNFTFFRKKRENSNADIAEVLSSPASPVHLQDAVMDKQLEMIELTKRDLALLTELKPFIEEKIDFIVTRFYDTLQTEQSLVEIINRHSSIDRLKQTLRIHVIEMFSGKIDEEFISKRTRIAVTHLRIGLLPKWYMCAFQQLLLSILEVISPHIRDPYMLLEAVKSVTKILSFEQQLVLEQYEKANEEARLQIEQLKNELKKQLKAMVQELSSVSSEVSSSVSELTNQAKEILNFAEEASAIADLSKQQSIEGQQKLQNQLSTINRIEAMMTKIQTEMQSLQQSANKIENINSLVTAIADQTNMLSLNASIEAARAGEHGKGFAVVANEVRNLASQTKQSVSGVTDILNEINKKMDIISESLQSMVTLVAEGTDDMEKINQFFDTFAASLKQIREQNRRIGHEMRQYVHVVTEINEAVSNVATSAEQLEKMTYQL</sequence>
<dbReference type="AlphaFoldDB" id="A0A327YAZ1"/>
<dbReference type="OrthoDB" id="266313at2"/>
<keyword evidence="6" id="KW-1185">Reference proteome</keyword>
<dbReference type="PANTHER" id="PTHR32089">
    <property type="entry name" value="METHYL-ACCEPTING CHEMOTAXIS PROTEIN MCPB"/>
    <property type="match status" value="1"/>
</dbReference>
<feature type="coiled-coil region" evidence="3">
    <location>
        <begin position="263"/>
        <end position="290"/>
    </location>
</feature>
<dbReference type="RefSeq" id="WP_111645770.1">
    <property type="nucleotide sequence ID" value="NZ_QLMH01000011.1"/>
</dbReference>
<dbReference type="PROSITE" id="PS50111">
    <property type="entry name" value="CHEMOTAXIS_TRANSDUC_2"/>
    <property type="match status" value="1"/>
</dbReference>
<evidence type="ECO:0000256" key="2">
    <source>
        <dbReference type="PROSITE-ProRule" id="PRU00284"/>
    </source>
</evidence>
<dbReference type="Gene3D" id="1.10.490.10">
    <property type="entry name" value="Globins"/>
    <property type="match status" value="1"/>
</dbReference>
<dbReference type="PANTHER" id="PTHR32089:SF118">
    <property type="entry name" value="HEME-BASED AEROTACTIC TRANSDUCER HEMAT"/>
    <property type="match status" value="1"/>
</dbReference>
<evidence type="ECO:0000313" key="6">
    <source>
        <dbReference type="Proteomes" id="UP000248555"/>
    </source>
</evidence>
<proteinExistence type="predicted"/>
<dbReference type="InterPro" id="IPR012292">
    <property type="entry name" value="Globin/Proto"/>
</dbReference>
<keyword evidence="3" id="KW-0175">Coiled coil</keyword>
<feature type="domain" description="Methyl-accepting transducer" evidence="4">
    <location>
        <begin position="201"/>
        <end position="421"/>
    </location>
</feature>
<name>A0A327YAZ1_9BACL</name>
<dbReference type="GO" id="GO:0020037">
    <property type="term" value="F:heme binding"/>
    <property type="evidence" value="ECO:0007669"/>
    <property type="project" value="InterPro"/>
</dbReference>
<dbReference type="SUPFAM" id="SSF58104">
    <property type="entry name" value="Methyl-accepting chemotaxis protein (MCP) signaling domain"/>
    <property type="match status" value="1"/>
</dbReference>
<dbReference type="SMART" id="SM00283">
    <property type="entry name" value="MA"/>
    <property type="match status" value="1"/>
</dbReference>
<gene>
    <name evidence="5" type="ORF">B0I26_11147</name>
</gene>
<dbReference type="Pfam" id="PF00015">
    <property type="entry name" value="MCPsignal"/>
    <property type="match status" value="1"/>
</dbReference>
<reference evidence="5 6" key="1">
    <citation type="submission" date="2018-06" db="EMBL/GenBank/DDBJ databases">
        <title>Genomic Encyclopedia of Type Strains, Phase III (KMG-III): the genomes of soil and plant-associated and newly described type strains.</title>
        <authorList>
            <person name="Whitman W."/>
        </authorList>
    </citation>
    <scope>NUCLEOTIDE SEQUENCE [LARGE SCALE GENOMIC DNA]</scope>
    <source>
        <strain evidence="5 6">CGMCC 1.8979</strain>
    </source>
</reference>
<dbReference type="InterPro" id="IPR009050">
    <property type="entry name" value="Globin-like_sf"/>
</dbReference>
<dbReference type="GO" id="GO:0016020">
    <property type="term" value="C:membrane"/>
    <property type="evidence" value="ECO:0007669"/>
    <property type="project" value="InterPro"/>
</dbReference>
<evidence type="ECO:0000313" key="5">
    <source>
        <dbReference type="EMBL" id="RAK18230.1"/>
    </source>
</evidence>
<dbReference type="InterPro" id="IPR039379">
    <property type="entry name" value="Protoglobin_sensor_dom"/>
</dbReference>
<feature type="coiled-coil region" evidence="3">
    <location>
        <begin position="178"/>
        <end position="216"/>
    </location>
</feature>
<keyword evidence="1 2" id="KW-0807">Transducer</keyword>
<dbReference type="InterPro" id="IPR004089">
    <property type="entry name" value="MCPsignal_dom"/>
</dbReference>